<organism evidence="3 4">
    <name type="scientific">Acetivibrio clariflavus (strain DSM 19732 / NBRC 101661 / EBR45)</name>
    <name type="common">Clostridium clariflavum</name>
    <dbReference type="NCBI Taxonomy" id="720554"/>
    <lineage>
        <taxon>Bacteria</taxon>
        <taxon>Bacillati</taxon>
        <taxon>Bacillota</taxon>
        <taxon>Clostridia</taxon>
        <taxon>Eubacteriales</taxon>
        <taxon>Oscillospiraceae</taxon>
        <taxon>Acetivibrio</taxon>
    </lineage>
</organism>
<dbReference type="EMBL" id="CP003065">
    <property type="protein sequence ID" value="AEV67712.1"/>
    <property type="molecule type" value="Genomic_DNA"/>
</dbReference>
<dbReference type="AlphaFoldDB" id="G8LXK1"/>
<dbReference type="PANTHER" id="PTHR34351">
    <property type="entry name" value="SLR1927 PROTEIN-RELATED"/>
    <property type="match status" value="1"/>
</dbReference>
<proteinExistence type="predicted"/>
<evidence type="ECO:0000259" key="2">
    <source>
        <dbReference type="Pfam" id="PF01882"/>
    </source>
</evidence>
<sequence precursor="true">MPGYIFKLGAIFLGLILAAFLLANNILIAVSIIPLCLMAAGYFVEVPKEIRVKKTISKNRARVGELLSISLDVSVESGIGPVIICDVINGSFELVEGSNFHVVWKGFSPKTFKINYKVRCNASGTYSLEETKWRTKHPVCNYSENGVCHNNISVQIVPRLLELHKIRGLAAKSRVPMPQGALSTLGMTTHEFKEVRLYYPGDPFKSINWKVTSRNLFRGKVYPVVNEFEREGKKSVYIFLDTSPTMNFGTKSRNVIEYSIEAVNAFADYYLAQNCIVSLISFGSKKIVVPAGSGKMQYHRILRELMRIRDNTDDRKTVKKKVTSLAEIIYSNREHFVGVRPLFIVITRFCGSNSEALKKAVEDMSKYTVRNGNLPSIMMVNIIGYEMRIKKDIEKQAANLIESFMNIMSKELRNRCIWIDWNPARESLTSALLKQVVTAR</sequence>
<keyword evidence="1" id="KW-0472">Membrane</keyword>
<name>G8LXK1_ACECE</name>
<evidence type="ECO:0000256" key="1">
    <source>
        <dbReference type="SAM" id="Phobius"/>
    </source>
</evidence>
<keyword evidence="1" id="KW-1133">Transmembrane helix</keyword>
<dbReference type="RefSeq" id="WP_014254330.1">
    <property type="nucleotide sequence ID" value="NC_016627.1"/>
</dbReference>
<feature type="domain" description="DUF58" evidence="2">
    <location>
        <begin position="194"/>
        <end position="315"/>
    </location>
</feature>
<dbReference type="Pfam" id="PF01882">
    <property type="entry name" value="DUF58"/>
    <property type="match status" value="1"/>
</dbReference>
<dbReference type="HOGENOM" id="CLU_052321_2_1_9"/>
<evidence type="ECO:0000313" key="4">
    <source>
        <dbReference type="Proteomes" id="UP000005435"/>
    </source>
</evidence>
<dbReference type="Proteomes" id="UP000005435">
    <property type="component" value="Chromosome"/>
</dbReference>
<accession>G8LXK1</accession>
<evidence type="ECO:0000313" key="3">
    <source>
        <dbReference type="EMBL" id="AEV67712.1"/>
    </source>
</evidence>
<gene>
    <name evidence="3" type="ordered locus">Clocl_1035</name>
</gene>
<dbReference type="STRING" id="720554.Clocl_1035"/>
<dbReference type="eggNOG" id="COG1721">
    <property type="taxonomic scope" value="Bacteria"/>
</dbReference>
<dbReference type="InterPro" id="IPR002881">
    <property type="entry name" value="DUF58"/>
</dbReference>
<keyword evidence="1" id="KW-0812">Transmembrane</keyword>
<protein>
    <recommendedName>
        <fullName evidence="2">DUF58 domain-containing protein</fullName>
    </recommendedName>
</protein>
<dbReference type="OrthoDB" id="140416at2"/>
<keyword evidence="4" id="KW-1185">Reference proteome</keyword>
<dbReference type="KEGG" id="ccl:Clocl_1035"/>
<dbReference type="PANTHER" id="PTHR34351:SF2">
    <property type="entry name" value="DUF58 DOMAIN-CONTAINING PROTEIN"/>
    <property type="match status" value="1"/>
</dbReference>
<reference evidence="3 4" key="2">
    <citation type="journal article" date="2012" name="Stand. Genomic Sci.">
        <title>Complete Genome Sequence of Clostridium clariflavum DSM 19732.</title>
        <authorList>
            <person name="Izquierdo J.A."/>
            <person name="Goodwin L."/>
            <person name="Davenport K.W."/>
            <person name="Teshima H."/>
            <person name="Bruce D."/>
            <person name="Detter C."/>
            <person name="Tapia R."/>
            <person name="Han S."/>
            <person name="Land M."/>
            <person name="Hauser L."/>
            <person name="Jeffries C.D."/>
            <person name="Han J."/>
            <person name="Pitluck S."/>
            <person name="Nolan M."/>
            <person name="Chen A."/>
            <person name="Huntemann M."/>
            <person name="Mavromatis K."/>
            <person name="Mikhailova N."/>
            <person name="Liolios K."/>
            <person name="Woyke T."/>
            <person name="Lynd L.R."/>
        </authorList>
    </citation>
    <scope>NUCLEOTIDE SEQUENCE [LARGE SCALE GENOMIC DNA]</scope>
    <source>
        <strain evidence="4">DSM 19732 / NBRC 101661 / EBR45</strain>
    </source>
</reference>
<feature type="transmembrane region" description="Helical" evidence="1">
    <location>
        <begin position="12"/>
        <end position="44"/>
    </location>
</feature>
<reference evidence="4" key="1">
    <citation type="submission" date="2011-12" db="EMBL/GenBank/DDBJ databases">
        <title>Complete sequence of Clostridium clariflavum DSM 19732.</title>
        <authorList>
            <consortium name="US DOE Joint Genome Institute"/>
            <person name="Lucas S."/>
            <person name="Han J."/>
            <person name="Lapidus A."/>
            <person name="Cheng J.-F."/>
            <person name="Goodwin L."/>
            <person name="Pitluck S."/>
            <person name="Peters L."/>
            <person name="Teshima H."/>
            <person name="Detter J.C."/>
            <person name="Han C."/>
            <person name="Tapia R."/>
            <person name="Land M."/>
            <person name="Hauser L."/>
            <person name="Kyrpides N."/>
            <person name="Ivanova N."/>
            <person name="Pagani I."/>
            <person name="Kitzmiller T."/>
            <person name="Lynd L."/>
            <person name="Izquierdo J."/>
            <person name="Woyke T."/>
        </authorList>
    </citation>
    <scope>NUCLEOTIDE SEQUENCE [LARGE SCALE GENOMIC DNA]</scope>
    <source>
        <strain evidence="4">DSM 19732 / NBRC 101661 / EBR45</strain>
    </source>
</reference>